<feature type="region of interest" description="Disordered" evidence="2">
    <location>
        <begin position="1"/>
        <end position="20"/>
    </location>
</feature>
<sequence length="769" mass="83311">MKTANSSPPPPYASSFLFSGNQRGTELSRSTILGSPISTALQMVAQETQDSGSDRVPLAHGEILDWLKDKSHEEISELLVKADEVIKQRESDLNRTNTLCKSLYDDNSSLQTKHKALLSRLPSTPRRSSESPLPSPGGSVFSSFSSRHHSSPSTDSLIHTPPISRSNSDQDPFQFPSRSTPSKQGVRHVRRISVTPYDISQLSEQNEELLLKVERLESESASQDLAGRKMLRKLEKEINGLREELEAVREKEALNAAKAAESAEKGQRQKMRKVSRSKSGPVSLGFGGKADPDGPVMDFAPAGPLEGLFNRSTSSLHKSIPESEEDTSESEPNTPTSATTMERQQREFIAQVLAKMAELEETNARLESQQAETAAQLVSIQKETESLGRVYEGLENIASASGEGLELVHDDPLSQLENEEVNVDVELPSMPSDSTIRFQSFRKTLEGLPRTLPGDDSRTFTSDSAHPFTNKSRKTVLGLFEESLPSPSVTIPRPTSHADGLPSPLSGFGLTLNPLDSFSPVGTSFVPLDSLSSELGLGGTSGFTYTGPSDHLRTSSLCDFSTLSNHANDVPSPSPSPVDLSKTARQDAMGTDDGWNPNFKLPKTPARRDGLQLTLEPPTPNPDEFEPQSPAQKQAERYRRMSQTVRARTARWVDGRFTDNLLSPQAMGSVRGRRPAALDDDDEEITGNLSLRVDVETSSNRSSRTAVSKASPSQPIQAKLTTVLDSVVERFTGRSGGGDGASGDAPEEVSGSADPDSSVELYVTPGFSG</sequence>
<evidence type="ECO:0000313" key="3">
    <source>
        <dbReference type="EMBL" id="KAL0070095.1"/>
    </source>
</evidence>
<feature type="compositionally biased region" description="Low complexity" evidence="2">
    <location>
        <begin position="330"/>
        <end position="340"/>
    </location>
</feature>
<comment type="caution">
    <text evidence="3">The sequence shown here is derived from an EMBL/GenBank/DDBJ whole genome shotgun (WGS) entry which is preliminary data.</text>
</comment>
<keyword evidence="4" id="KW-1185">Reference proteome</keyword>
<reference evidence="3 4" key="1">
    <citation type="submission" date="2024-05" db="EMBL/GenBank/DDBJ databases">
        <title>A draft genome resource for the thread blight pathogen Marasmius tenuissimus strain MS-2.</title>
        <authorList>
            <person name="Yulfo-Soto G.E."/>
            <person name="Baruah I.K."/>
            <person name="Amoako-Attah I."/>
            <person name="Bukari Y."/>
            <person name="Meinhardt L.W."/>
            <person name="Bailey B.A."/>
            <person name="Cohen S.P."/>
        </authorList>
    </citation>
    <scope>NUCLEOTIDE SEQUENCE [LARGE SCALE GENOMIC DNA]</scope>
    <source>
        <strain evidence="3 4">MS-2</strain>
    </source>
</reference>
<feature type="compositionally biased region" description="Polar residues" evidence="2">
    <location>
        <begin position="163"/>
        <end position="183"/>
    </location>
</feature>
<protein>
    <submittedName>
        <fullName evidence="3">Uncharacterized protein</fullName>
    </submittedName>
</protein>
<feature type="compositionally biased region" description="Low complexity" evidence="2">
    <location>
        <begin position="118"/>
        <end position="157"/>
    </location>
</feature>
<gene>
    <name evidence="3" type="ORF">AAF712_002582</name>
</gene>
<evidence type="ECO:0000256" key="1">
    <source>
        <dbReference type="SAM" id="Coils"/>
    </source>
</evidence>
<feature type="region of interest" description="Disordered" evidence="2">
    <location>
        <begin position="566"/>
        <end position="641"/>
    </location>
</feature>
<organism evidence="3 4">
    <name type="scientific">Marasmius tenuissimus</name>
    <dbReference type="NCBI Taxonomy" id="585030"/>
    <lineage>
        <taxon>Eukaryota</taxon>
        <taxon>Fungi</taxon>
        <taxon>Dikarya</taxon>
        <taxon>Basidiomycota</taxon>
        <taxon>Agaricomycotina</taxon>
        <taxon>Agaricomycetes</taxon>
        <taxon>Agaricomycetidae</taxon>
        <taxon>Agaricales</taxon>
        <taxon>Marasmiineae</taxon>
        <taxon>Marasmiaceae</taxon>
        <taxon>Marasmius</taxon>
    </lineage>
</organism>
<dbReference type="EMBL" id="JBBXMP010000008">
    <property type="protein sequence ID" value="KAL0070095.1"/>
    <property type="molecule type" value="Genomic_DNA"/>
</dbReference>
<keyword evidence="1" id="KW-0175">Coiled coil</keyword>
<feature type="region of interest" description="Disordered" evidence="2">
    <location>
        <begin position="662"/>
        <end position="769"/>
    </location>
</feature>
<feature type="compositionally biased region" description="Polar residues" evidence="2">
    <location>
        <begin position="696"/>
        <end position="724"/>
    </location>
</feature>
<dbReference type="Proteomes" id="UP001437256">
    <property type="component" value="Unassembled WGS sequence"/>
</dbReference>
<evidence type="ECO:0000313" key="4">
    <source>
        <dbReference type="Proteomes" id="UP001437256"/>
    </source>
</evidence>
<feature type="region of interest" description="Disordered" evidence="2">
    <location>
        <begin position="118"/>
        <end position="189"/>
    </location>
</feature>
<name>A0ABR3A7W9_9AGAR</name>
<feature type="coiled-coil region" evidence="1">
    <location>
        <begin position="199"/>
        <end position="251"/>
    </location>
</feature>
<feature type="region of interest" description="Disordered" evidence="2">
    <location>
        <begin position="255"/>
        <end position="346"/>
    </location>
</feature>
<evidence type="ECO:0000256" key="2">
    <source>
        <dbReference type="SAM" id="MobiDB-lite"/>
    </source>
</evidence>
<feature type="coiled-coil region" evidence="1">
    <location>
        <begin position="349"/>
        <end position="383"/>
    </location>
</feature>
<proteinExistence type="predicted"/>
<accession>A0ABR3A7W9</accession>
<feature type="region of interest" description="Disordered" evidence="2">
    <location>
        <begin position="447"/>
        <end position="467"/>
    </location>
</feature>